<dbReference type="SMART" id="SM00220">
    <property type="entry name" value="S_TKc"/>
    <property type="match status" value="1"/>
</dbReference>
<evidence type="ECO:0000256" key="5">
    <source>
        <dbReference type="ARBA" id="ARBA00022741"/>
    </source>
</evidence>
<dbReference type="GO" id="GO:0005524">
    <property type="term" value="F:ATP binding"/>
    <property type="evidence" value="ECO:0007669"/>
    <property type="project" value="UniProtKB-UniRule"/>
</dbReference>
<evidence type="ECO:0000256" key="7">
    <source>
        <dbReference type="ARBA" id="ARBA00022840"/>
    </source>
</evidence>
<dbReference type="InterPro" id="IPR008808">
    <property type="entry name" value="Powdery_mildew-R_dom"/>
</dbReference>
<feature type="region of interest" description="Disordered" evidence="11">
    <location>
        <begin position="380"/>
        <end position="405"/>
    </location>
</feature>
<dbReference type="FunFam" id="1.10.510.10:FF:000359">
    <property type="entry name" value="Mitogen-activated protein kinase 1, putative, expressed"/>
    <property type="match status" value="1"/>
</dbReference>
<dbReference type="PROSITE" id="PS00108">
    <property type="entry name" value="PROTEIN_KINASE_ST"/>
    <property type="match status" value="1"/>
</dbReference>
<keyword evidence="5 10" id="KW-0547">Nucleotide-binding</keyword>
<keyword evidence="15" id="KW-1185">Reference proteome</keyword>
<name>A0A2Z6MQ41_TRISU</name>
<dbReference type="PROSITE" id="PS00107">
    <property type="entry name" value="PROTEIN_KINASE_ATP"/>
    <property type="match status" value="1"/>
</dbReference>
<evidence type="ECO:0000256" key="1">
    <source>
        <dbReference type="ARBA" id="ARBA00006529"/>
    </source>
</evidence>
<dbReference type="EMBL" id="DF973318">
    <property type="protein sequence ID" value="GAU25705.1"/>
    <property type="molecule type" value="Genomic_DNA"/>
</dbReference>
<dbReference type="Pfam" id="PF05659">
    <property type="entry name" value="RPW8"/>
    <property type="match status" value="1"/>
</dbReference>
<evidence type="ECO:0000256" key="9">
    <source>
        <dbReference type="ARBA" id="ARBA00048329"/>
    </source>
</evidence>
<evidence type="ECO:0000259" key="12">
    <source>
        <dbReference type="PROSITE" id="PS50011"/>
    </source>
</evidence>
<protein>
    <recommendedName>
        <fullName evidence="2">mitogen-activated protein kinase kinase kinase</fullName>
        <ecNumber evidence="2">2.7.11.25</ecNumber>
    </recommendedName>
</protein>
<evidence type="ECO:0000256" key="10">
    <source>
        <dbReference type="PROSITE-ProRule" id="PRU10141"/>
    </source>
</evidence>
<evidence type="ECO:0000256" key="4">
    <source>
        <dbReference type="ARBA" id="ARBA00022679"/>
    </source>
</evidence>
<accession>A0A2Z6MQ41</accession>
<gene>
    <name evidence="14" type="ORF">TSUD_216340</name>
</gene>
<dbReference type="InterPro" id="IPR017441">
    <property type="entry name" value="Protein_kinase_ATP_BS"/>
</dbReference>
<reference evidence="15" key="1">
    <citation type="journal article" date="2017" name="Front. Plant Sci.">
        <title>Climate Clever Clovers: New Paradigm to Reduce the Environmental Footprint of Ruminants by Breeding Low Methanogenic Forages Utilizing Haplotype Variation.</title>
        <authorList>
            <person name="Kaur P."/>
            <person name="Appels R."/>
            <person name="Bayer P.E."/>
            <person name="Keeble-Gagnere G."/>
            <person name="Wang J."/>
            <person name="Hirakawa H."/>
            <person name="Shirasawa K."/>
            <person name="Vercoe P."/>
            <person name="Stefanova K."/>
            <person name="Durmic Z."/>
            <person name="Nichols P."/>
            <person name="Revell C."/>
            <person name="Isobe S.N."/>
            <person name="Edwards D."/>
            <person name="Erskine W."/>
        </authorList>
    </citation>
    <scope>NUCLEOTIDE SEQUENCE [LARGE SCALE GENOMIC DNA]</scope>
    <source>
        <strain evidence="15">cv. Daliak</strain>
    </source>
</reference>
<dbReference type="InterPro" id="IPR008271">
    <property type="entry name" value="Ser/Thr_kinase_AS"/>
</dbReference>
<dbReference type="PANTHER" id="PTHR48016:SF29">
    <property type="entry name" value="MITOGEN-ACTIVATED PROTEIN KINASE KINASE KINASE 1-RELATED"/>
    <property type="match status" value="1"/>
</dbReference>
<dbReference type="Proteomes" id="UP000242715">
    <property type="component" value="Unassembled WGS sequence"/>
</dbReference>
<keyword evidence="3" id="KW-0723">Serine/threonine-protein kinase</keyword>
<evidence type="ECO:0000256" key="8">
    <source>
        <dbReference type="ARBA" id="ARBA00047559"/>
    </source>
</evidence>
<dbReference type="InterPro" id="IPR011009">
    <property type="entry name" value="Kinase-like_dom_sf"/>
</dbReference>
<dbReference type="InterPro" id="IPR050538">
    <property type="entry name" value="MAP_kinase_kinase_kinase"/>
</dbReference>
<feature type="binding site" evidence="10">
    <location>
        <position position="444"/>
    </location>
    <ligand>
        <name>ATP</name>
        <dbReference type="ChEBI" id="CHEBI:30616"/>
    </ligand>
</feature>
<evidence type="ECO:0000256" key="2">
    <source>
        <dbReference type="ARBA" id="ARBA00012406"/>
    </source>
</evidence>
<dbReference type="GO" id="GO:1902065">
    <property type="term" value="P:response to L-glutamate"/>
    <property type="evidence" value="ECO:0007669"/>
    <property type="project" value="UniProtKB-ARBA"/>
</dbReference>
<dbReference type="PANTHER" id="PTHR48016">
    <property type="entry name" value="MAP KINASE KINASE KINASE SSK2-RELATED-RELATED"/>
    <property type="match status" value="1"/>
</dbReference>
<feature type="domain" description="Protein kinase" evidence="12">
    <location>
        <begin position="416"/>
        <end position="669"/>
    </location>
</feature>
<dbReference type="PROSITE" id="PS50011">
    <property type="entry name" value="PROTEIN_KINASE_DOM"/>
    <property type="match status" value="1"/>
</dbReference>
<evidence type="ECO:0000313" key="15">
    <source>
        <dbReference type="Proteomes" id="UP000242715"/>
    </source>
</evidence>
<dbReference type="InterPro" id="IPR027417">
    <property type="entry name" value="P-loop_NTPase"/>
</dbReference>
<keyword evidence="4" id="KW-0808">Transferase</keyword>
<proteinExistence type="inferred from homology"/>
<feature type="domain" description="RPW8" evidence="13">
    <location>
        <begin position="1"/>
        <end position="147"/>
    </location>
</feature>
<evidence type="ECO:0000259" key="13">
    <source>
        <dbReference type="PROSITE" id="PS51153"/>
    </source>
</evidence>
<comment type="similarity">
    <text evidence="1">Belongs to the protein kinase superfamily. STE Ser/Thr protein kinase family. MAP kinase kinase kinase subfamily.</text>
</comment>
<organism evidence="14 15">
    <name type="scientific">Trifolium subterraneum</name>
    <name type="common">Subterranean clover</name>
    <dbReference type="NCBI Taxonomy" id="3900"/>
    <lineage>
        <taxon>Eukaryota</taxon>
        <taxon>Viridiplantae</taxon>
        <taxon>Streptophyta</taxon>
        <taxon>Embryophyta</taxon>
        <taxon>Tracheophyta</taxon>
        <taxon>Spermatophyta</taxon>
        <taxon>Magnoliopsida</taxon>
        <taxon>eudicotyledons</taxon>
        <taxon>Gunneridae</taxon>
        <taxon>Pentapetalae</taxon>
        <taxon>rosids</taxon>
        <taxon>fabids</taxon>
        <taxon>Fabales</taxon>
        <taxon>Fabaceae</taxon>
        <taxon>Papilionoideae</taxon>
        <taxon>50 kb inversion clade</taxon>
        <taxon>NPAAA clade</taxon>
        <taxon>Hologalegina</taxon>
        <taxon>IRL clade</taxon>
        <taxon>Trifolieae</taxon>
        <taxon>Trifolium</taxon>
    </lineage>
</organism>
<evidence type="ECO:0000256" key="6">
    <source>
        <dbReference type="ARBA" id="ARBA00022777"/>
    </source>
</evidence>
<dbReference type="AlphaFoldDB" id="A0A2Z6MQ41"/>
<evidence type="ECO:0000256" key="3">
    <source>
        <dbReference type="ARBA" id="ARBA00022527"/>
    </source>
</evidence>
<comment type="catalytic activity">
    <reaction evidence="9">
        <text>L-seryl-[protein] + ATP = O-phospho-L-seryl-[protein] + ADP + H(+)</text>
        <dbReference type="Rhea" id="RHEA:17989"/>
        <dbReference type="Rhea" id="RHEA-COMP:9863"/>
        <dbReference type="Rhea" id="RHEA-COMP:11604"/>
        <dbReference type="ChEBI" id="CHEBI:15378"/>
        <dbReference type="ChEBI" id="CHEBI:29999"/>
        <dbReference type="ChEBI" id="CHEBI:30616"/>
        <dbReference type="ChEBI" id="CHEBI:83421"/>
        <dbReference type="ChEBI" id="CHEBI:456216"/>
        <dbReference type="EC" id="2.7.11.25"/>
    </reaction>
</comment>
<dbReference type="InterPro" id="IPR000719">
    <property type="entry name" value="Prot_kinase_dom"/>
</dbReference>
<dbReference type="EC" id="2.7.11.25" evidence="2"/>
<dbReference type="GO" id="GO:0004709">
    <property type="term" value="F:MAP kinase kinase kinase activity"/>
    <property type="evidence" value="ECO:0007669"/>
    <property type="project" value="UniProtKB-EC"/>
</dbReference>
<dbReference type="OrthoDB" id="266718at2759"/>
<keyword evidence="6" id="KW-0418">Kinase</keyword>
<dbReference type="SUPFAM" id="SSF56112">
    <property type="entry name" value="Protein kinase-like (PK-like)"/>
    <property type="match status" value="1"/>
</dbReference>
<dbReference type="SUPFAM" id="SSF52540">
    <property type="entry name" value="P-loop containing nucleoside triphosphate hydrolases"/>
    <property type="match status" value="1"/>
</dbReference>
<sequence>MADFFAGEIATKLIKMLVKISRKELLFKTSANQLIRYINEILPTIQKIKYSGVELTEHQQFDLDSFLDMLHSGVELSYKVLSSSRWNVYKNLQLAKKMEKLEKNVSRFLQGPMLAHMLADLLHTRFEMVERLDRVDASNRRLEQYFGAMKIGVGGGGSVEEAVRSCMEEDENLVEGNTGNMNLSVGLDLGKKKVKEIVMGREDLWVVGGSGKTTLSLGLSGPEDFAIPAAAWEAMKFRSSSDILLSLKIEEINLQQKDEEDELSEKCAERDRDSVRVNDEVAETVVVGSGGGCGDINGICPPMVKLPPGMRVRVVDNTCSTWDLSKELALVVEGEEGIFNREMEAKESEEVDRVSPKREVEDVVVDNVAMITEIVDGLSNFSTSNEDDSSSSATEPRSNNVSPNGRIKRVITPGCWQKGEFLGGGSFGSVYEGISDDGIFFAVKEVSLLDQGDQGKQSVYQLEQEIALLSRFEHDNIVQYYGTEMDESKLYIFIELVTKGSLRNLYQRYTLRDSQVSAYTTQILHGLMYLHDQNVVHRDIKCANILVHASGSVKLADFGLAKATKLNDVKSCKGTAFWMAPEVVKGKNKGYGLPADVWSLGCTVLEMLTGEIPYCNLERMQAIFRIGKGEPPPIPDTLSRDAKDFILQCLQVNPDDRPTAAQLLNHPFLQRPLSQSSAPYIHGRRVLEQLVCRIPGCKFVVVSRFKFPTIFNATYEVELLSEEDALSLFCHHAFGQKSISFTANENLVKQDVVLTIFNGKQVVSECEKLPLVLKVIGAWSFIKRSDINVLGKC</sequence>
<feature type="compositionally biased region" description="Low complexity" evidence="11">
    <location>
        <begin position="380"/>
        <end position="395"/>
    </location>
</feature>
<evidence type="ECO:0000256" key="11">
    <source>
        <dbReference type="SAM" id="MobiDB-lite"/>
    </source>
</evidence>
<dbReference type="Pfam" id="PF00069">
    <property type="entry name" value="Pkinase"/>
    <property type="match status" value="1"/>
</dbReference>
<evidence type="ECO:0000313" key="14">
    <source>
        <dbReference type="EMBL" id="GAU25705.1"/>
    </source>
</evidence>
<dbReference type="PROSITE" id="PS51153">
    <property type="entry name" value="RPW8"/>
    <property type="match status" value="1"/>
</dbReference>
<comment type="catalytic activity">
    <reaction evidence="8">
        <text>L-threonyl-[protein] + ATP = O-phospho-L-threonyl-[protein] + ADP + H(+)</text>
        <dbReference type="Rhea" id="RHEA:46608"/>
        <dbReference type="Rhea" id="RHEA-COMP:11060"/>
        <dbReference type="Rhea" id="RHEA-COMP:11605"/>
        <dbReference type="ChEBI" id="CHEBI:15378"/>
        <dbReference type="ChEBI" id="CHEBI:30013"/>
        <dbReference type="ChEBI" id="CHEBI:30616"/>
        <dbReference type="ChEBI" id="CHEBI:61977"/>
        <dbReference type="ChEBI" id="CHEBI:456216"/>
        <dbReference type="EC" id="2.7.11.25"/>
    </reaction>
</comment>
<keyword evidence="7 10" id="KW-0067">ATP-binding</keyword>
<dbReference type="Gene3D" id="1.10.510.10">
    <property type="entry name" value="Transferase(Phosphotransferase) domain 1"/>
    <property type="match status" value="1"/>
</dbReference>
<dbReference type="GO" id="GO:0005737">
    <property type="term" value="C:cytoplasm"/>
    <property type="evidence" value="ECO:0007669"/>
    <property type="project" value="TreeGrafter"/>
</dbReference>